<dbReference type="GO" id="GO:0003824">
    <property type="term" value="F:catalytic activity"/>
    <property type="evidence" value="ECO:0007669"/>
    <property type="project" value="InterPro"/>
</dbReference>
<keyword evidence="3" id="KW-0479">Metal-binding</keyword>
<dbReference type="GO" id="GO:0051536">
    <property type="term" value="F:iron-sulfur cluster binding"/>
    <property type="evidence" value="ECO:0007669"/>
    <property type="project" value="UniProtKB-KW"/>
</dbReference>
<evidence type="ECO:0000259" key="6">
    <source>
        <dbReference type="PROSITE" id="PS51332"/>
    </source>
</evidence>
<name>A0A1Y6CVA3_9BACT</name>
<accession>A0A1Y6CVA3</accession>
<evidence type="ECO:0000313" key="9">
    <source>
        <dbReference type="Proteomes" id="UP000192907"/>
    </source>
</evidence>
<dbReference type="Pfam" id="PF04055">
    <property type="entry name" value="Radical_SAM"/>
    <property type="match status" value="1"/>
</dbReference>
<protein>
    <submittedName>
        <fullName evidence="8">Radical SAM superfamily enzyme YgiQ, UPF0313 family</fullName>
    </submittedName>
</protein>
<dbReference type="PANTHER" id="PTHR43409">
    <property type="entry name" value="ANAEROBIC MAGNESIUM-PROTOPORPHYRIN IX MONOMETHYL ESTER CYCLASE-RELATED"/>
    <property type="match status" value="1"/>
</dbReference>
<dbReference type="AlphaFoldDB" id="A0A1Y6CVA3"/>
<dbReference type="InterPro" id="IPR051198">
    <property type="entry name" value="BchE-like"/>
</dbReference>
<dbReference type="GO" id="GO:0046872">
    <property type="term" value="F:metal ion binding"/>
    <property type="evidence" value="ECO:0007669"/>
    <property type="project" value="UniProtKB-KW"/>
</dbReference>
<dbReference type="EMBL" id="FWZT01000038">
    <property type="protein sequence ID" value="SMF81796.1"/>
    <property type="molecule type" value="Genomic_DNA"/>
</dbReference>
<dbReference type="PROSITE" id="PS51918">
    <property type="entry name" value="RADICAL_SAM"/>
    <property type="match status" value="1"/>
</dbReference>
<keyword evidence="2" id="KW-0949">S-adenosyl-L-methionine</keyword>
<dbReference type="Gene3D" id="3.80.30.20">
    <property type="entry name" value="tm_1862 like domain"/>
    <property type="match status" value="1"/>
</dbReference>
<comment type="cofactor">
    <cofactor evidence="1">
        <name>[4Fe-4S] cluster</name>
        <dbReference type="ChEBI" id="CHEBI:49883"/>
    </cofactor>
</comment>
<proteinExistence type="predicted"/>
<organism evidence="8 9">
    <name type="scientific">Pseudobacteriovorax antillogorgiicola</name>
    <dbReference type="NCBI Taxonomy" id="1513793"/>
    <lineage>
        <taxon>Bacteria</taxon>
        <taxon>Pseudomonadati</taxon>
        <taxon>Bdellovibrionota</taxon>
        <taxon>Oligoflexia</taxon>
        <taxon>Oligoflexales</taxon>
        <taxon>Pseudobacteriovoracaceae</taxon>
        <taxon>Pseudobacteriovorax</taxon>
    </lineage>
</organism>
<dbReference type="SFLD" id="SFLDG01082">
    <property type="entry name" value="B12-binding_domain_containing"/>
    <property type="match status" value="1"/>
</dbReference>
<dbReference type="PROSITE" id="PS51332">
    <property type="entry name" value="B12_BINDING"/>
    <property type="match status" value="1"/>
</dbReference>
<sequence length="657" mass="74441">MLYSPFLTQFLLSDWDPMTKNPSPILLMTPPMTQLNTPYPATAYLTGFLGMHSYHVEQRDPAIDLIHKLMSRPGLEEVFEEVCANYEDIPADDRPLAINFFIDHVDLYLKVADPALRFLQGQDPSLAMRIASRRFLPEGVGFSALHQMEELEGEHYLERSFGQVGTQDKAKYLASLFLDDLAQIIKLGIDPRFELSRYGERLAASNPSFDDLHDSIHGQETLVDDYLEDCVLGYLDEVQPTVVGLTVPFPGNVYGALRIAKTVKAWRQDCKVIMGGGFVNTELRSLKDPRVFEFIDYITVDDGERPLLCLLEHLAGERDESQLFRTYVLKDGQVSFIKSSKEHDIPHKDTGTPSYRGLPLHRYLSICEMPNPMQRIWSDGRWNKLTLAHGCYWSKCSFCDISLDYIERYDEAKADLIIDRMEQLMAETGQSGFHFVDEAAPPKVLFAMARRIIERGLSLTWWGNIRFERTFSPKMAELMAESGCVAVSGGLEVASDRLLKLMNKGVTVEQVARVTRALSDAGILVHAYLMYGFPSQTEQETIDALERVRQLFQEGCIQSAFWHRFAATIHSPVGQKPQDFGIELLPLPEINFASNDVDFIDPIACNHDQLGIGLKRALYNYMNGIGMEEPLHIWFDNQVPEPLVSPNLIAEALRSKL</sequence>
<dbReference type="InterPro" id="IPR007197">
    <property type="entry name" value="rSAM"/>
</dbReference>
<keyword evidence="9" id="KW-1185">Reference proteome</keyword>
<evidence type="ECO:0000256" key="2">
    <source>
        <dbReference type="ARBA" id="ARBA00022691"/>
    </source>
</evidence>
<evidence type="ECO:0000256" key="3">
    <source>
        <dbReference type="ARBA" id="ARBA00022723"/>
    </source>
</evidence>
<evidence type="ECO:0000256" key="5">
    <source>
        <dbReference type="ARBA" id="ARBA00023014"/>
    </source>
</evidence>
<dbReference type="InterPro" id="IPR023404">
    <property type="entry name" value="rSAM_horseshoe"/>
</dbReference>
<dbReference type="InterPro" id="IPR006158">
    <property type="entry name" value="Cobalamin-bd"/>
</dbReference>
<dbReference type="STRING" id="1513793.SAMN06296036_1385"/>
<dbReference type="InterPro" id="IPR058240">
    <property type="entry name" value="rSAM_sf"/>
</dbReference>
<dbReference type="SFLD" id="SFLDS00029">
    <property type="entry name" value="Radical_SAM"/>
    <property type="match status" value="1"/>
</dbReference>
<dbReference type="Proteomes" id="UP000192907">
    <property type="component" value="Unassembled WGS sequence"/>
</dbReference>
<evidence type="ECO:0000313" key="8">
    <source>
        <dbReference type="EMBL" id="SMF81796.1"/>
    </source>
</evidence>
<dbReference type="GO" id="GO:0031419">
    <property type="term" value="F:cobalamin binding"/>
    <property type="evidence" value="ECO:0007669"/>
    <property type="project" value="InterPro"/>
</dbReference>
<keyword evidence="5" id="KW-0411">Iron-sulfur</keyword>
<feature type="domain" description="B12-binding" evidence="6">
    <location>
        <begin position="183"/>
        <end position="321"/>
    </location>
</feature>
<evidence type="ECO:0000256" key="4">
    <source>
        <dbReference type="ARBA" id="ARBA00023004"/>
    </source>
</evidence>
<reference evidence="9" key="1">
    <citation type="submission" date="2017-04" db="EMBL/GenBank/DDBJ databases">
        <authorList>
            <person name="Varghese N."/>
            <person name="Submissions S."/>
        </authorList>
    </citation>
    <scope>NUCLEOTIDE SEQUENCE [LARGE SCALE GENOMIC DNA]</scope>
    <source>
        <strain evidence="9">RKEM611</strain>
    </source>
</reference>
<dbReference type="InterPro" id="IPR006638">
    <property type="entry name" value="Elp3/MiaA/NifB-like_rSAM"/>
</dbReference>
<keyword evidence="4" id="KW-0408">Iron</keyword>
<gene>
    <name evidence="8" type="ORF">SAMN06296036_1385</name>
</gene>
<feature type="domain" description="Radical SAM core" evidence="7">
    <location>
        <begin position="377"/>
        <end position="593"/>
    </location>
</feature>
<dbReference type="SUPFAM" id="SSF102114">
    <property type="entry name" value="Radical SAM enzymes"/>
    <property type="match status" value="1"/>
</dbReference>
<evidence type="ECO:0000259" key="7">
    <source>
        <dbReference type="PROSITE" id="PS51918"/>
    </source>
</evidence>
<dbReference type="Gene3D" id="3.40.50.280">
    <property type="entry name" value="Cobalamin-binding domain"/>
    <property type="match status" value="1"/>
</dbReference>
<dbReference type="SMART" id="SM00729">
    <property type="entry name" value="Elp3"/>
    <property type="match status" value="1"/>
</dbReference>
<evidence type="ECO:0000256" key="1">
    <source>
        <dbReference type="ARBA" id="ARBA00001966"/>
    </source>
</evidence>